<feature type="region of interest" description="Disordered" evidence="9">
    <location>
        <begin position="189"/>
        <end position="210"/>
    </location>
</feature>
<keyword evidence="2" id="KW-0240">DNA-directed RNA polymerase</keyword>
<dbReference type="GO" id="GO:0001216">
    <property type="term" value="F:DNA-binding transcription activator activity"/>
    <property type="evidence" value="ECO:0007669"/>
    <property type="project" value="InterPro"/>
</dbReference>
<dbReference type="Gene3D" id="1.10.10.60">
    <property type="entry name" value="Homeodomain-like"/>
    <property type="match status" value="1"/>
</dbReference>
<dbReference type="NCBIfam" id="TIGR02395">
    <property type="entry name" value="rpoN_sigma"/>
    <property type="match status" value="1"/>
</dbReference>
<comment type="caution">
    <text evidence="12">The sequence shown here is derived from an EMBL/GenBank/DDBJ whole genome shotgun (WGS) entry which is preliminary data.</text>
</comment>
<comment type="similarity">
    <text evidence="1">Belongs to the sigma-54 factor family.</text>
</comment>
<evidence type="ECO:0000256" key="5">
    <source>
        <dbReference type="ARBA" id="ARBA00023015"/>
    </source>
</evidence>
<keyword evidence="13" id="KW-1185">Reference proteome</keyword>
<dbReference type="InterPro" id="IPR007046">
    <property type="entry name" value="RNA_pol_sigma_54_core-bd"/>
</dbReference>
<dbReference type="AlphaFoldDB" id="A0A7W7ZA90"/>
<feature type="domain" description="RNA polymerase sigma factor 54 core-binding" evidence="11">
    <location>
        <begin position="253"/>
        <end position="433"/>
    </location>
</feature>
<keyword evidence="6" id="KW-0731">Sigma factor</keyword>
<evidence type="ECO:0000313" key="12">
    <source>
        <dbReference type="EMBL" id="MBB5055646.1"/>
    </source>
</evidence>
<evidence type="ECO:0000259" key="10">
    <source>
        <dbReference type="Pfam" id="PF04552"/>
    </source>
</evidence>
<evidence type="ECO:0000259" key="11">
    <source>
        <dbReference type="Pfam" id="PF04963"/>
    </source>
</evidence>
<dbReference type="GO" id="GO:0016779">
    <property type="term" value="F:nucleotidyltransferase activity"/>
    <property type="evidence" value="ECO:0007669"/>
    <property type="project" value="UniProtKB-KW"/>
</dbReference>
<feature type="region of interest" description="Disordered" evidence="9">
    <location>
        <begin position="59"/>
        <end position="82"/>
    </location>
</feature>
<evidence type="ECO:0000256" key="1">
    <source>
        <dbReference type="ARBA" id="ARBA00008798"/>
    </source>
</evidence>
<dbReference type="PROSITE" id="PS50044">
    <property type="entry name" value="SIGMA54_3"/>
    <property type="match status" value="1"/>
</dbReference>
<accession>A0A7W7ZA90</accession>
<evidence type="ECO:0000256" key="7">
    <source>
        <dbReference type="ARBA" id="ARBA00023125"/>
    </source>
</evidence>
<evidence type="ECO:0000256" key="2">
    <source>
        <dbReference type="ARBA" id="ARBA00022478"/>
    </source>
</evidence>
<evidence type="ECO:0000256" key="6">
    <source>
        <dbReference type="ARBA" id="ARBA00023082"/>
    </source>
</evidence>
<reference evidence="12 13" key="1">
    <citation type="submission" date="2020-08" db="EMBL/GenBank/DDBJ databases">
        <title>Genomic Encyclopedia of Type Strains, Phase IV (KMG-V): Genome sequencing to study the core and pangenomes of soil and plant-associated prokaryotes.</title>
        <authorList>
            <person name="Whitman W."/>
        </authorList>
    </citation>
    <scope>NUCLEOTIDE SEQUENCE [LARGE SCALE GENOMIC DNA]</scope>
    <source>
        <strain evidence="12 13">M8UP14</strain>
    </source>
</reference>
<evidence type="ECO:0000313" key="13">
    <source>
        <dbReference type="Proteomes" id="UP000540989"/>
    </source>
</evidence>
<keyword evidence="3" id="KW-0808">Transferase</keyword>
<dbReference type="GO" id="GO:0016987">
    <property type="term" value="F:sigma factor activity"/>
    <property type="evidence" value="ECO:0007669"/>
    <property type="project" value="UniProtKB-KW"/>
</dbReference>
<evidence type="ECO:0000256" key="8">
    <source>
        <dbReference type="ARBA" id="ARBA00023163"/>
    </source>
</evidence>
<proteinExistence type="inferred from homology"/>
<dbReference type="PANTHER" id="PTHR32248">
    <property type="entry name" value="RNA POLYMERASE SIGMA-54 FACTOR"/>
    <property type="match status" value="1"/>
</dbReference>
<dbReference type="PANTHER" id="PTHR32248:SF4">
    <property type="entry name" value="RNA POLYMERASE SIGMA-54 FACTOR"/>
    <property type="match status" value="1"/>
</dbReference>
<dbReference type="InterPro" id="IPR038709">
    <property type="entry name" value="RpoN_core-bd_sf"/>
</dbReference>
<dbReference type="Pfam" id="PF04552">
    <property type="entry name" value="Sigma54_DBD"/>
    <property type="match status" value="1"/>
</dbReference>
<dbReference type="GO" id="GO:0006352">
    <property type="term" value="P:DNA-templated transcription initiation"/>
    <property type="evidence" value="ECO:0007669"/>
    <property type="project" value="InterPro"/>
</dbReference>
<keyword evidence="7" id="KW-0238">DNA-binding</keyword>
<organism evidence="12 13">
    <name type="scientific">Granulicella aggregans</name>
    <dbReference type="NCBI Taxonomy" id="474949"/>
    <lineage>
        <taxon>Bacteria</taxon>
        <taxon>Pseudomonadati</taxon>
        <taxon>Acidobacteriota</taxon>
        <taxon>Terriglobia</taxon>
        <taxon>Terriglobales</taxon>
        <taxon>Acidobacteriaceae</taxon>
        <taxon>Granulicella</taxon>
    </lineage>
</organism>
<evidence type="ECO:0000256" key="4">
    <source>
        <dbReference type="ARBA" id="ARBA00022695"/>
    </source>
</evidence>
<gene>
    <name evidence="12" type="ORF">HDF16_000315</name>
</gene>
<feature type="domain" description="RNA polymerase sigma factor 54 core-binding" evidence="11">
    <location>
        <begin position="118"/>
        <end position="174"/>
    </location>
</feature>
<protein>
    <submittedName>
        <fullName evidence="12">RNA polymerase sigma-54 factor</fullName>
    </submittedName>
</protein>
<dbReference type="PROSITE" id="PS00717">
    <property type="entry name" value="SIGMA54_1"/>
    <property type="match status" value="1"/>
</dbReference>
<dbReference type="EMBL" id="JACHIP010000001">
    <property type="protein sequence ID" value="MBB5055646.1"/>
    <property type="molecule type" value="Genomic_DNA"/>
</dbReference>
<evidence type="ECO:0000256" key="9">
    <source>
        <dbReference type="SAM" id="MobiDB-lite"/>
    </source>
</evidence>
<dbReference type="GO" id="GO:0000428">
    <property type="term" value="C:DNA-directed RNA polymerase complex"/>
    <property type="evidence" value="ECO:0007669"/>
    <property type="project" value="UniProtKB-KW"/>
</dbReference>
<keyword evidence="4" id="KW-0548">Nucleotidyltransferase</keyword>
<dbReference type="InterPro" id="IPR000394">
    <property type="entry name" value="RNA_pol_sigma_54"/>
</dbReference>
<name>A0A7W7ZA90_9BACT</name>
<dbReference type="InterPro" id="IPR007634">
    <property type="entry name" value="RNA_pol_sigma_54_DNA-bd"/>
</dbReference>
<dbReference type="Proteomes" id="UP000540989">
    <property type="component" value="Unassembled WGS sequence"/>
</dbReference>
<keyword evidence="5" id="KW-0805">Transcription regulation</keyword>
<evidence type="ECO:0000256" key="3">
    <source>
        <dbReference type="ARBA" id="ARBA00022679"/>
    </source>
</evidence>
<dbReference type="Gene3D" id="1.10.10.1330">
    <property type="entry name" value="RNA polymerase sigma-54 factor, core-binding domain"/>
    <property type="match status" value="1"/>
</dbReference>
<dbReference type="Pfam" id="PF04963">
    <property type="entry name" value="Sigma54_CBD"/>
    <property type="match status" value="2"/>
</dbReference>
<keyword evidence="8" id="KW-0804">Transcription</keyword>
<dbReference type="Pfam" id="PF00309">
    <property type="entry name" value="Sigma54_AID"/>
    <property type="match status" value="1"/>
</dbReference>
<dbReference type="PROSITE" id="PS00718">
    <property type="entry name" value="SIGMA54_2"/>
    <property type="match status" value="1"/>
</dbReference>
<feature type="domain" description="RNA polymerase sigma factor 54 DNA-binding" evidence="10">
    <location>
        <begin position="448"/>
        <end position="605"/>
    </location>
</feature>
<sequence length="607" mass="68126">MLQPKLNLKVSQRQALTPGLVQMVSVLALNKLELREMINTEMIENPVLEELEESVSTLEERSGLEGDRERSAEEVAAESERVEKDPFDEIDFGSYFQEYLDPGFKTASNFEEYDKPSFENFLSQPSTLTDHLTWQLGSLPLTPAVRAAADLIIGNLNADGYLTATDEELVEFLQRPVAPGRLEPISIERGKKHWPAPTETSPAEDDSEAGLETWPAQGEAAAQLETSDLIGAVATAFESGTIQIAASVPQHTGGAYDALHAALDVVHQLDPIGVGARDLRECLLLQIEAQQREAGIALKRRERYARQQILNERNGFDLDGSEEPALNVAVAAEPASGTGANVFEIALHIVSHCLALLQKKDMRELTRSCGASADKVQAAVDFIRTLDPRPGQRYNHSETRLIEPDVAFVKRDGEYVVLMNEEEMPTLRLNQGYRKMLRQKQTEKDVREYVKERYKSAIQLLRNIEQRKNTIVRTCEVIVRRQAEFLEHGESALRPMMIKEVAEEIGVHPSTVSRAVANKYVHTTQGVYELRFFFSEGVNGPEGGDLPLVLLKRKVKKLIEDEDSRKPLTDDQLAAELQRQGIQVTRRTVAKYREDMQIPSTHQRRVR</sequence>
<dbReference type="GO" id="GO:0003677">
    <property type="term" value="F:DNA binding"/>
    <property type="evidence" value="ECO:0007669"/>
    <property type="project" value="UniProtKB-KW"/>
</dbReference>